<protein>
    <submittedName>
        <fullName evidence="2">Uncharacterized protein</fullName>
    </submittedName>
</protein>
<organism evidence="2 3">
    <name type="scientific">Porites lobata</name>
    <dbReference type="NCBI Taxonomy" id="104759"/>
    <lineage>
        <taxon>Eukaryota</taxon>
        <taxon>Metazoa</taxon>
        <taxon>Cnidaria</taxon>
        <taxon>Anthozoa</taxon>
        <taxon>Hexacorallia</taxon>
        <taxon>Scleractinia</taxon>
        <taxon>Fungiina</taxon>
        <taxon>Poritidae</taxon>
        <taxon>Porites</taxon>
    </lineage>
</organism>
<reference evidence="2 3" key="1">
    <citation type="submission" date="2022-05" db="EMBL/GenBank/DDBJ databases">
        <authorList>
            <consortium name="Genoscope - CEA"/>
            <person name="William W."/>
        </authorList>
    </citation>
    <scope>NUCLEOTIDE SEQUENCE [LARGE SCALE GENOMIC DNA]</scope>
</reference>
<comment type="caution">
    <text evidence="2">The sequence shown here is derived from an EMBL/GenBank/DDBJ whole genome shotgun (WGS) entry which is preliminary data.</text>
</comment>
<proteinExistence type="predicted"/>
<sequence>PNTSRATETHTRLANGRRKRKKSSQSLSVYGVSQIAVKNGIKTRLELLVLAQKQKNEGKLELAQFIANHGSRVLDEAIAVGWELENAESTSQRSKMTRIEILYSKLEGECEPGCDGQWLQMAKEVLERNSIEG</sequence>
<dbReference type="EMBL" id="CALNXK010000139">
    <property type="protein sequence ID" value="CAH3166994.1"/>
    <property type="molecule type" value="Genomic_DNA"/>
</dbReference>
<feature type="non-terminal residue" evidence="2">
    <location>
        <position position="1"/>
    </location>
</feature>
<evidence type="ECO:0000256" key="1">
    <source>
        <dbReference type="SAM" id="MobiDB-lite"/>
    </source>
</evidence>
<accession>A0ABN8QRY5</accession>
<name>A0ABN8QRY5_9CNID</name>
<dbReference type="Proteomes" id="UP001159405">
    <property type="component" value="Unassembled WGS sequence"/>
</dbReference>
<keyword evidence="3" id="KW-1185">Reference proteome</keyword>
<feature type="region of interest" description="Disordered" evidence="1">
    <location>
        <begin position="1"/>
        <end position="20"/>
    </location>
</feature>
<evidence type="ECO:0000313" key="3">
    <source>
        <dbReference type="Proteomes" id="UP001159405"/>
    </source>
</evidence>
<evidence type="ECO:0000313" key="2">
    <source>
        <dbReference type="EMBL" id="CAH3166994.1"/>
    </source>
</evidence>
<gene>
    <name evidence="2" type="ORF">PLOB_00007970</name>
</gene>